<dbReference type="HOGENOM" id="CLU_3417723_0_0_1"/>
<keyword evidence="2" id="KW-1185">Reference proteome</keyword>
<evidence type="ECO:0000313" key="1">
    <source>
        <dbReference type="EMBL" id="CCB58683.1"/>
    </source>
</evidence>
<dbReference type="InParanoid" id="F6HVH0"/>
<sequence length="26" mass="3101">MGGGPPHFENYMTTFYTYMRLKMLLT</sequence>
<dbReference type="AlphaFoldDB" id="F6HVH0"/>
<dbReference type="PaxDb" id="29760-VIT_14s0081g00820.t01"/>
<dbReference type="Proteomes" id="UP000009183">
    <property type="component" value="Chromosome 14"/>
</dbReference>
<accession>F6HVH0</accession>
<name>F6HVH0_VITVI</name>
<proteinExistence type="predicted"/>
<protein>
    <submittedName>
        <fullName evidence="1">Uncharacterized protein</fullName>
    </submittedName>
</protein>
<reference evidence="2" key="1">
    <citation type="journal article" date="2007" name="Nature">
        <title>The grapevine genome sequence suggests ancestral hexaploidization in major angiosperm phyla.</title>
        <authorList>
            <consortium name="The French-Italian Public Consortium for Grapevine Genome Characterization."/>
            <person name="Jaillon O."/>
            <person name="Aury J.-M."/>
            <person name="Noel B."/>
            <person name="Policriti A."/>
            <person name="Clepet C."/>
            <person name="Casagrande A."/>
            <person name="Choisne N."/>
            <person name="Aubourg S."/>
            <person name="Vitulo N."/>
            <person name="Jubin C."/>
            <person name="Vezzi A."/>
            <person name="Legeai F."/>
            <person name="Hugueney P."/>
            <person name="Dasilva C."/>
            <person name="Horner D."/>
            <person name="Mica E."/>
            <person name="Jublot D."/>
            <person name="Poulain J."/>
            <person name="Bruyere C."/>
            <person name="Billault A."/>
            <person name="Segurens B."/>
            <person name="Gouyvenoux M."/>
            <person name="Ugarte E."/>
            <person name="Cattonaro F."/>
            <person name="Anthouard V."/>
            <person name="Vico V."/>
            <person name="Del Fabbro C."/>
            <person name="Alaux M."/>
            <person name="Di Gaspero G."/>
            <person name="Dumas V."/>
            <person name="Felice N."/>
            <person name="Paillard S."/>
            <person name="Juman I."/>
            <person name="Moroldo M."/>
            <person name="Scalabrin S."/>
            <person name="Canaguier A."/>
            <person name="Le Clainche I."/>
            <person name="Malacrida G."/>
            <person name="Durand E."/>
            <person name="Pesole G."/>
            <person name="Laucou V."/>
            <person name="Chatelet P."/>
            <person name="Merdinoglu D."/>
            <person name="Delledonne M."/>
            <person name="Pezzotti M."/>
            <person name="Lecharny A."/>
            <person name="Scarpelli C."/>
            <person name="Artiguenave F."/>
            <person name="Pe M.E."/>
            <person name="Valle G."/>
            <person name="Morgante M."/>
            <person name="Caboche M."/>
            <person name="Adam-Blondon A.-F."/>
            <person name="Weissenbach J."/>
            <person name="Quetier F."/>
            <person name="Wincker P."/>
        </authorList>
    </citation>
    <scope>NUCLEOTIDE SEQUENCE [LARGE SCALE GENOMIC DNA]</scope>
    <source>
        <strain evidence="2">cv. Pinot noir / PN40024</strain>
    </source>
</reference>
<organism evidence="1 2">
    <name type="scientific">Vitis vinifera</name>
    <name type="common">Grape</name>
    <dbReference type="NCBI Taxonomy" id="29760"/>
    <lineage>
        <taxon>Eukaryota</taxon>
        <taxon>Viridiplantae</taxon>
        <taxon>Streptophyta</taxon>
        <taxon>Embryophyta</taxon>
        <taxon>Tracheophyta</taxon>
        <taxon>Spermatophyta</taxon>
        <taxon>Magnoliopsida</taxon>
        <taxon>eudicotyledons</taxon>
        <taxon>Gunneridae</taxon>
        <taxon>Pentapetalae</taxon>
        <taxon>rosids</taxon>
        <taxon>Vitales</taxon>
        <taxon>Vitaceae</taxon>
        <taxon>Viteae</taxon>
        <taxon>Vitis</taxon>
    </lineage>
</organism>
<evidence type="ECO:0000313" key="2">
    <source>
        <dbReference type="Proteomes" id="UP000009183"/>
    </source>
</evidence>
<gene>
    <name evidence="1" type="ordered locus">VIT_14s0081g00820</name>
</gene>
<dbReference type="EMBL" id="FN596256">
    <property type="protein sequence ID" value="CCB58683.1"/>
    <property type="molecule type" value="Genomic_DNA"/>
</dbReference>